<keyword evidence="5 8" id="KW-0689">Ribosomal protein</keyword>
<dbReference type="HAMAP" id="MF_01307_B">
    <property type="entry name" value="Ribosomal_uS5_B"/>
    <property type="match status" value="1"/>
</dbReference>
<keyword evidence="4 8" id="KW-0694">RNA-binding</keyword>
<dbReference type="Pfam" id="PF03719">
    <property type="entry name" value="Ribosomal_S5_C"/>
    <property type="match status" value="1"/>
</dbReference>
<sequence>MLGTLMAKKGKREEDFNSEFEEKVLYINRCSKVVKGGRKFSFSALVIVGDGNGRVGVGFAKANEVADAIRKGGEAARKNILTFELEGTSIPHEIISDKDGAKILLKPAKPGTGIIAGSKMRAVLEVSGIKDVIGKSLGCNNPLNQVHATFKALGELRNRQETLEARGAAV</sequence>
<dbReference type="Gene3D" id="3.30.160.20">
    <property type="match status" value="1"/>
</dbReference>
<dbReference type="PANTHER" id="PTHR48277">
    <property type="entry name" value="MITOCHONDRIAL RIBOSOMAL PROTEIN S5"/>
    <property type="match status" value="1"/>
</dbReference>
<gene>
    <name evidence="8" type="primary">rpsE</name>
    <name evidence="11" type="ORF">NEPTK9_000366</name>
</gene>
<dbReference type="Pfam" id="PF00333">
    <property type="entry name" value="Ribosomal_S5"/>
    <property type="match status" value="1"/>
</dbReference>
<dbReference type="InterPro" id="IPR005712">
    <property type="entry name" value="Ribosomal_uS5_bac-type"/>
</dbReference>
<dbReference type="PANTHER" id="PTHR48277:SF1">
    <property type="entry name" value="MITOCHONDRIAL RIBOSOMAL PROTEIN S5"/>
    <property type="match status" value="1"/>
</dbReference>
<keyword evidence="6 8" id="KW-0687">Ribonucleoprotein</keyword>
<dbReference type="Gene3D" id="3.30.230.10">
    <property type="match status" value="1"/>
</dbReference>
<evidence type="ECO:0000256" key="3">
    <source>
        <dbReference type="ARBA" id="ARBA00022730"/>
    </source>
</evidence>
<evidence type="ECO:0000256" key="8">
    <source>
        <dbReference type="HAMAP-Rule" id="MF_01307"/>
    </source>
</evidence>
<keyword evidence="12" id="KW-1185">Reference proteome</keyword>
<evidence type="ECO:0000256" key="1">
    <source>
        <dbReference type="ARBA" id="ARBA00003093"/>
    </source>
</evidence>
<evidence type="ECO:0000256" key="7">
    <source>
        <dbReference type="ARBA" id="ARBA00035255"/>
    </source>
</evidence>
<evidence type="ECO:0000313" key="11">
    <source>
        <dbReference type="EMBL" id="MBF5058866.1"/>
    </source>
</evidence>
<dbReference type="InterPro" id="IPR000851">
    <property type="entry name" value="Ribosomal_uS5"/>
</dbReference>
<organism evidence="11 12">
    <name type="scientific">Candidatus Neptunichlamydia vexilliferae</name>
    <dbReference type="NCBI Taxonomy" id="1651774"/>
    <lineage>
        <taxon>Bacteria</taxon>
        <taxon>Pseudomonadati</taxon>
        <taxon>Chlamydiota</taxon>
        <taxon>Chlamydiia</taxon>
        <taxon>Parachlamydiales</taxon>
        <taxon>Simkaniaceae</taxon>
        <taxon>Candidatus Neptunichlamydia</taxon>
    </lineage>
</organism>
<dbReference type="EMBL" id="JAAEJV010000005">
    <property type="protein sequence ID" value="MBF5058866.1"/>
    <property type="molecule type" value="Genomic_DNA"/>
</dbReference>
<dbReference type="GO" id="GO:0005840">
    <property type="term" value="C:ribosome"/>
    <property type="evidence" value="ECO:0007669"/>
    <property type="project" value="UniProtKB-KW"/>
</dbReference>
<dbReference type="NCBIfam" id="TIGR01021">
    <property type="entry name" value="rpsE_bact"/>
    <property type="match status" value="1"/>
</dbReference>
<dbReference type="SUPFAM" id="SSF54211">
    <property type="entry name" value="Ribosomal protein S5 domain 2-like"/>
    <property type="match status" value="1"/>
</dbReference>
<dbReference type="InterPro" id="IPR020568">
    <property type="entry name" value="Ribosomal_Su5_D2-typ_SF"/>
</dbReference>
<protein>
    <recommendedName>
        <fullName evidence="7 8">Small ribosomal subunit protein uS5</fullName>
    </recommendedName>
</protein>
<accession>A0ABS0AZG6</accession>
<dbReference type="InterPro" id="IPR018192">
    <property type="entry name" value="Ribosomal_uS5_N_CS"/>
</dbReference>
<dbReference type="Proteomes" id="UP001194714">
    <property type="component" value="Unassembled WGS sequence"/>
</dbReference>
<dbReference type="PROSITE" id="PS50881">
    <property type="entry name" value="S5_DSRBD"/>
    <property type="match status" value="1"/>
</dbReference>
<dbReference type="PROSITE" id="PS00585">
    <property type="entry name" value="RIBOSOMAL_S5"/>
    <property type="match status" value="1"/>
</dbReference>
<reference evidence="11 12" key="1">
    <citation type="submission" date="2020-01" db="EMBL/GenBank/DDBJ databases">
        <title>Draft genome sequence of Cand. Neptunochlamydia vexilliferae K9.</title>
        <authorList>
            <person name="Schulz F."/>
            <person name="Koestlbacher S."/>
            <person name="Wascher F."/>
            <person name="Pizzetti I."/>
            <person name="Horn M."/>
        </authorList>
    </citation>
    <scope>NUCLEOTIDE SEQUENCE [LARGE SCALE GENOMIC DNA]</scope>
    <source>
        <strain evidence="11 12">K9</strain>
    </source>
</reference>
<evidence type="ECO:0000313" key="12">
    <source>
        <dbReference type="Proteomes" id="UP001194714"/>
    </source>
</evidence>
<dbReference type="InterPro" id="IPR005324">
    <property type="entry name" value="Ribosomal_uS5_C"/>
</dbReference>
<comment type="function">
    <text evidence="8">With S4 and S12 plays an important role in translational accuracy.</text>
</comment>
<evidence type="ECO:0000256" key="6">
    <source>
        <dbReference type="ARBA" id="ARBA00023274"/>
    </source>
</evidence>
<evidence type="ECO:0000256" key="9">
    <source>
        <dbReference type="RuleBase" id="RU003823"/>
    </source>
</evidence>
<comment type="caution">
    <text evidence="11">The sequence shown here is derived from an EMBL/GenBank/DDBJ whole genome shotgun (WGS) entry which is preliminary data.</text>
</comment>
<evidence type="ECO:0000256" key="5">
    <source>
        <dbReference type="ARBA" id="ARBA00022980"/>
    </source>
</evidence>
<comment type="similarity">
    <text evidence="2 8 9">Belongs to the universal ribosomal protein uS5 family.</text>
</comment>
<dbReference type="SUPFAM" id="SSF54768">
    <property type="entry name" value="dsRNA-binding domain-like"/>
    <property type="match status" value="1"/>
</dbReference>
<dbReference type="InterPro" id="IPR013810">
    <property type="entry name" value="Ribosomal_uS5_N"/>
</dbReference>
<comment type="domain">
    <text evidence="8">The N-terminal domain interacts with the head of the 30S subunit; the C-terminal domain interacts with the body and contacts protein S4. The interaction surface between S4 and S5 is involved in control of translational fidelity.</text>
</comment>
<evidence type="ECO:0000256" key="2">
    <source>
        <dbReference type="ARBA" id="ARBA00008945"/>
    </source>
</evidence>
<comment type="function">
    <text evidence="1 8">Located at the back of the 30S subunit body where it stabilizes the conformation of the head with respect to the body.</text>
</comment>
<keyword evidence="3 8" id="KW-0699">rRNA-binding</keyword>
<feature type="domain" description="S5 DRBM" evidence="10">
    <location>
        <begin position="20"/>
        <end position="83"/>
    </location>
</feature>
<evidence type="ECO:0000256" key="4">
    <source>
        <dbReference type="ARBA" id="ARBA00022884"/>
    </source>
</evidence>
<dbReference type="InterPro" id="IPR014721">
    <property type="entry name" value="Ribsml_uS5_D2-typ_fold_subgr"/>
</dbReference>
<evidence type="ECO:0000259" key="10">
    <source>
        <dbReference type="PROSITE" id="PS50881"/>
    </source>
</evidence>
<comment type="subunit">
    <text evidence="8">Part of the 30S ribosomal subunit. Contacts proteins S4 and S8.</text>
</comment>
<name>A0ABS0AZG6_9BACT</name>
<proteinExistence type="inferred from homology"/>